<feature type="compositionally biased region" description="Polar residues" evidence="1">
    <location>
        <begin position="293"/>
        <end position="320"/>
    </location>
</feature>
<feature type="compositionally biased region" description="Basic and acidic residues" evidence="1">
    <location>
        <begin position="321"/>
        <end position="332"/>
    </location>
</feature>
<evidence type="ECO:0000313" key="4">
    <source>
        <dbReference type="Proteomes" id="UP001432099"/>
    </source>
</evidence>
<evidence type="ECO:0000256" key="2">
    <source>
        <dbReference type="SAM" id="Phobius"/>
    </source>
</evidence>
<organism evidence="3 4">
    <name type="scientific">Turicibacter faecis</name>
    <dbReference type="NCBI Taxonomy" id="2963365"/>
    <lineage>
        <taxon>Bacteria</taxon>
        <taxon>Bacillati</taxon>
        <taxon>Bacillota</taxon>
        <taxon>Erysipelotrichia</taxon>
        <taxon>Erysipelotrichales</taxon>
        <taxon>Turicibacteraceae</taxon>
        <taxon>Turicibacter</taxon>
    </lineage>
</organism>
<accession>A0ABN6Z9V3</accession>
<dbReference type="RefSeq" id="WP_161832502.1">
    <property type="nucleotide sequence ID" value="NZ_AP028127.1"/>
</dbReference>
<keyword evidence="4" id="KW-1185">Reference proteome</keyword>
<keyword evidence="2" id="KW-1133">Transmembrane helix</keyword>
<dbReference type="Proteomes" id="UP001432099">
    <property type="component" value="Chromosome"/>
</dbReference>
<evidence type="ECO:0000256" key="1">
    <source>
        <dbReference type="SAM" id="MobiDB-lite"/>
    </source>
</evidence>
<name>A0ABN6Z9V3_9FIRM</name>
<keyword evidence="2" id="KW-0812">Transmembrane</keyword>
<evidence type="ECO:0000313" key="3">
    <source>
        <dbReference type="EMBL" id="BEH90639.1"/>
    </source>
</evidence>
<keyword evidence="2" id="KW-0472">Membrane</keyword>
<proteinExistence type="predicted"/>
<reference evidence="3" key="1">
    <citation type="journal article" date="2024" name="Int. J. Syst. Evol. Microbiol.">
        <title>Turicibacter faecis sp. nov., isolated from faeces of heart failure mouse model.</title>
        <authorList>
            <person name="Imamura Y."/>
            <person name="Motooka D."/>
            <person name="Nakajima Y."/>
            <person name="Ito S."/>
            <person name="Kitakaze M."/>
            <person name="Iida T."/>
            <person name="Nakamura S."/>
        </authorList>
    </citation>
    <scope>NUCLEOTIDE SEQUENCE</scope>
    <source>
        <strain evidence="3">TC023</strain>
    </source>
</reference>
<gene>
    <name evidence="3" type="ORF">T23_07410</name>
</gene>
<sequence length="332" mass="37505">MSKQKTDMQKNSEEMKKVSHWLKEQVINFTQSSKRKLQAIRLKNKLNSTSEGMNEHSSRLRVINRLTTTISGVVVVGLSVGLLYMAQPIVTAETFEGTMEDSISAAFNYKGNNINIKNETLSYHIPRQFKYKWSIGVNDIIKYKDNEVIMNYNHQYSAVDVNNETYDLLRDENKAAGHEVFYKSFNRDGKNGFVQLVQLPEKYLLMVLVDGTKLSAIIDYQEAPYLTYNMLVLGRTAVADEVGVAKELQVSKNEAKLEDAEAKVRSVDPNVEGQGNEAQDAKAPVISKEDTQATEMSESVDSSNQQMATEEGNQVIQFDFSTEKRQETEGNK</sequence>
<dbReference type="EMBL" id="AP028127">
    <property type="protein sequence ID" value="BEH90639.1"/>
    <property type="molecule type" value="Genomic_DNA"/>
</dbReference>
<feature type="region of interest" description="Disordered" evidence="1">
    <location>
        <begin position="261"/>
        <end position="332"/>
    </location>
</feature>
<feature type="transmembrane region" description="Helical" evidence="2">
    <location>
        <begin position="66"/>
        <end position="86"/>
    </location>
</feature>
<evidence type="ECO:0008006" key="5">
    <source>
        <dbReference type="Google" id="ProtNLM"/>
    </source>
</evidence>
<protein>
    <recommendedName>
        <fullName evidence="5">DUF4367 domain-containing protein</fullName>
    </recommendedName>
</protein>